<dbReference type="GO" id="GO:0000160">
    <property type="term" value="P:phosphorelay signal transduction system"/>
    <property type="evidence" value="ECO:0007669"/>
    <property type="project" value="InterPro"/>
</dbReference>
<dbReference type="SMART" id="SM00448">
    <property type="entry name" value="REC"/>
    <property type="match status" value="1"/>
</dbReference>
<feature type="domain" description="Response regulatory" evidence="3">
    <location>
        <begin position="3"/>
        <end position="115"/>
    </location>
</feature>
<dbReference type="SUPFAM" id="SSF52172">
    <property type="entry name" value="CheY-like"/>
    <property type="match status" value="1"/>
</dbReference>
<name>A0A401U4Z4_9BACT</name>
<dbReference type="OrthoDB" id="9789181at2"/>
<dbReference type="AlphaFoldDB" id="A0A401U4Z4"/>
<dbReference type="InterPro" id="IPR011006">
    <property type="entry name" value="CheY-like_superfamily"/>
</dbReference>
<protein>
    <submittedName>
        <fullName evidence="4">Response regulator</fullName>
    </submittedName>
</protein>
<dbReference type="Pfam" id="PF00072">
    <property type="entry name" value="Response_reg"/>
    <property type="match status" value="1"/>
</dbReference>
<keyword evidence="1 2" id="KW-0597">Phosphoprotein</keyword>
<dbReference type="EMBL" id="BHXQ01000001">
    <property type="protein sequence ID" value="GCC49856.1"/>
    <property type="molecule type" value="Genomic_DNA"/>
</dbReference>
<reference evidence="4 5" key="1">
    <citation type="submission" date="2018-11" db="EMBL/GenBank/DDBJ databases">
        <title>Chryseotalea sanarue gen. nov., sp., nov., a member of the family Cytophagaceae, isolated from a brackish lake in Hamamatsu Japan.</title>
        <authorList>
            <person name="Maejima Y."/>
            <person name="Iino T."/>
            <person name="Muraguchi Y."/>
            <person name="Fukuda K."/>
            <person name="Ohkuma M."/>
            <person name="Moriuchi R."/>
            <person name="Dohra H."/>
            <person name="Kimbara K."/>
            <person name="Shintani M."/>
        </authorList>
    </citation>
    <scope>NUCLEOTIDE SEQUENCE [LARGE SCALE GENOMIC DNA]</scope>
    <source>
        <strain evidence="4 5">Ys</strain>
    </source>
</reference>
<evidence type="ECO:0000256" key="1">
    <source>
        <dbReference type="ARBA" id="ARBA00022553"/>
    </source>
</evidence>
<comment type="caution">
    <text evidence="4">The sequence shown here is derived from an EMBL/GenBank/DDBJ whole genome shotgun (WGS) entry which is preliminary data.</text>
</comment>
<dbReference type="Proteomes" id="UP000288227">
    <property type="component" value="Unassembled WGS sequence"/>
</dbReference>
<sequence>MAKILVIDDELDICLMLTRHLQSLNFDSEYARTVHDASLQMDKHVYDLMFIDLNLLEGSGYDILNLVKKQNLKTKIIVISAHDSEGNRARDKGADMFIAKPFSTKIVNEALKFININSIPT</sequence>
<evidence type="ECO:0000259" key="3">
    <source>
        <dbReference type="PROSITE" id="PS50110"/>
    </source>
</evidence>
<evidence type="ECO:0000256" key="2">
    <source>
        <dbReference type="PROSITE-ProRule" id="PRU00169"/>
    </source>
</evidence>
<dbReference type="CDD" id="cd00156">
    <property type="entry name" value="REC"/>
    <property type="match status" value="1"/>
</dbReference>
<dbReference type="InterPro" id="IPR001789">
    <property type="entry name" value="Sig_transdc_resp-reg_receiver"/>
</dbReference>
<dbReference type="PROSITE" id="PS50110">
    <property type="entry name" value="RESPONSE_REGULATORY"/>
    <property type="match status" value="1"/>
</dbReference>
<dbReference type="PANTHER" id="PTHR44591:SF3">
    <property type="entry name" value="RESPONSE REGULATORY DOMAIN-CONTAINING PROTEIN"/>
    <property type="match status" value="1"/>
</dbReference>
<feature type="modified residue" description="4-aspartylphosphate" evidence="2">
    <location>
        <position position="52"/>
    </location>
</feature>
<gene>
    <name evidence="4" type="ORF">SanaruYs_00700</name>
</gene>
<keyword evidence="5" id="KW-1185">Reference proteome</keyword>
<dbReference type="Gene3D" id="3.40.50.2300">
    <property type="match status" value="1"/>
</dbReference>
<dbReference type="InterPro" id="IPR050595">
    <property type="entry name" value="Bact_response_regulator"/>
</dbReference>
<dbReference type="RefSeq" id="WP_127120525.1">
    <property type="nucleotide sequence ID" value="NZ_BHXQ01000001.1"/>
</dbReference>
<accession>A0A401U4Z4</accession>
<organism evidence="4 5">
    <name type="scientific">Chryseotalea sanaruensis</name>
    <dbReference type="NCBI Taxonomy" id="2482724"/>
    <lineage>
        <taxon>Bacteria</taxon>
        <taxon>Pseudomonadati</taxon>
        <taxon>Bacteroidota</taxon>
        <taxon>Cytophagia</taxon>
        <taxon>Cytophagales</taxon>
        <taxon>Chryseotaleaceae</taxon>
        <taxon>Chryseotalea</taxon>
    </lineage>
</organism>
<dbReference type="PANTHER" id="PTHR44591">
    <property type="entry name" value="STRESS RESPONSE REGULATOR PROTEIN 1"/>
    <property type="match status" value="1"/>
</dbReference>
<evidence type="ECO:0000313" key="5">
    <source>
        <dbReference type="Proteomes" id="UP000288227"/>
    </source>
</evidence>
<evidence type="ECO:0000313" key="4">
    <source>
        <dbReference type="EMBL" id="GCC49856.1"/>
    </source>
</evidence>
<proteinExistence type="predicted"/>